<dbReference type="AlphaFoldDB" id="A0A7S4PJ78"/>
<proteinExistence type="predicted"/>
<organism evidence="1">
    <name type="scientific">Guillardia theta</name>
    <name type="common">Cryptophyte</name>
    <name type="synonym">Cryptomonas phi</name>
    <dbReference type="NCBI Taxonomy" id="55529"/>
    <lineage>
        <taxon>Eukaryota</taxon>
        <taxon>Cryptophyceae</taxon>
        <taxon>Pyrenomonadales</taxon>
        <taxon>Geminigeraceae</taxon>
        <taxon>Guillardia</taxon>
    </lineage>
</organism>
<gene>
    <name evidence="1" type="ORF">GTHE00462_LOCUS36567</name>
</gene>
<dbReference type="EMBL" id="HBKN01046836">
    <property type="protein sequence ID" value="CAE2336626.1"/>
    <property type="molecule type" value="Transcribed_RNA"/>
</dbReference>
<evidence type="ECO:0000313" key="1">
    <source>
        <dbReference type="EMBL" id="CAE2336626.1"/>
    </source>
</evidence>
<reference evidence="1" key="1">
    <citation type="submission" date="2021-01" db="EMBL/GenBank/DDBJ databases">
        <authorList>
            <person name="Corre E."/>
            <person name="Pelletier E."/>
            <person name="Niang G."/>
            <person name="Scheremetjew M."/>
            <person name="Finn R."/>
            <person name="Kale V."/>
            <person name="Holt S."/>
            <person name="Cochrane G."/>
            <person name="Meng A."/>
            <person name="Brown T."/>
            <person name="Cohen L."/>
        </authorList>
    </citation>
    <scope>NUCLEOTIDE SEQUENCE</scope>
    <source>
        <strain evidence="1">CCMP 2712</strain>
    </source>
</reference>
<protein>
    <submittedName>
        <fullName evidence="1">Uncharacterized protein</fullName>
    </submittedName>
</protein>
<sequence length="145" mass="16458">MTSEESGNGVGGDLEKKSKVDEWKAYFLEHGLTPTDLAKALVVHETVGISWLAGSWGLCYAVQPIRRLGSRYFQQNIDKFFDKAFTKLQPVFRWSARFALVRSMDKQRLIMSLAESSILRNAARPVTVPLKLWVAVQVVLMTKKR</sequence>
<accession>A0A7S4PJ78</accession>
<name>A0A7S4PJ78_GUITH</name>